<accession>A0A5K7Z105</accession>
<reference evidence="1 2" key="1">
    <citation type="submission" date="2019-11" db="EMBL/GenBank/DDBJ databases">
        <title>Comparative genomics of hydrocarbon-degrading Desulfosarcina strains.</title>
        <authorList>
            <person name="Watanabe M."/>
            <person name="Kojima H."/>
            <person name="Fukui M."/>
        </authorList>
    </citation>
    <scope>NUCLEOTIDE SEQUENCE [LARGE SCALE GENOMIC DNA]</scope>
    <source>
        <strain evidence="1 2">PP31</strain>
    </source>
</reference>
<evidence type="ECO:0000313" key="2">
    <source>
        <dbReference type="Proteomes" id="UP000427769"/>
    </source>
</evidence>
<proteinExistence type="predicted"/>
<evidence type="ECO:0000313" key="1">
    <source>
        <dbReference type="EMBL" id="BBO74340.1"/>
    </source>
</evidence>
<dbReference type="Proteomes" id="UP000427769">
    <property type="component" value="Chromosome"/>
</dbReference>
<protein>
    <submittedName>
        <fullName evidence="1">Uncharacterized protein</fullName>
    </submittedName>
</protein>
<dbReference type="EMBL" id="AP021875">
    <property type="protein sequence ID" value="BBO74340.1"/>
    <property type="molecule type" value="Genomic_DNA"/>
</dbReference>
<dbReference type="KEGG" id="dwd:DSCW_17570"/>
<name>A0A5K7Z105_9BACT</name>
<gene>
    <name evidence="1" type="ORF">DSCW_17570</name>
</gene>
<sequence length="74" mass="8504">MTDNTIRTCPECGQQLRFPKDVGGVLMACPNCGARFRPDFKLGKQVNPRPKNVFVQIFELPYTLLRYLGRWIGM</sequence>
<keyword evidence="2" id="KW-1185">Reference proteome</keyword>
<organism evidence="1 2">
    <name type="scientific">Desulfosarcina widdelii</name>
    <dbReference type="NCBI Taxonomy" id="947919"/>
    <lineage>
        <taxon>Bacteria</taxon>
        <taxon>Pseudomonadati</taxon>
        <taxon>Thermodesulfobacteriota</taxon>
        <taxon>Desulfobacteria</taxon>
        <taxon>Desulfobacterales</taxon>
        <taxon>Desulfosarcinaceae</taxon>
        <taxon>Desulfosarcina</taxon>
    </lineage>
</organism>
<dbReference type="Gene3D" id="2.20.28.160">
    <property type="match status" value="1"/>
</dbReference>
<dbReference type="AlphaFoldDB" id="A0A5K7Z105"/>